<dbReference type="Proteomes" id="UP001565474">
    <property type="component" value="Unassembled WGS sequence"/>
</dbReference>
<keyword evidence="5" id="KW-1185">Reference proteome</keyword>
<feature type="transmembrane region" description="Helical" evidence="1">
    <location>
        <begin position="21"/>
        <end position="47"/>
    </location>
</feature>
<dbReference type="Proteomes" id="UP000183174">
    <property type="component" value="Unassembled WGS sequence"/>
</dbReference>
<name>A0A1C3VL40_9BRAD</name>
<reference evidence="3 4" key="1">
    <citation type="submission" date="2016-08" db="EMBL/GenBank/DDBJ databases">
        <authorList>
            <person name="Seilhamer J.J."/>
        </authorList>
    </citation>
    <scope>NUCLEOTIDE SEQUENCE [LARGE SCALE GENOMIC DNA]</scope>
    <source>
        <strain evidence="3 4">CCBAU 10071</strain>
    </source>
</reference>
<sequence>MSYFPSGEDQAFRICKVLADVFCAILLGTFSIVFFGWIGGIVAFVILEAALLGLDWLMPSARDAAGVVR</sequence>
<keyword evidence="1" id="KW-0812">Transmembrane</keyword>
<organism evidence="3 4">
    <name type="scientific">Bradyrhizobium yuanmingense</name>
    <dbReference type="NCBI Taxonomy" id="108015"/>
    <lineage>
        <taxon>Bacteria</taxon>
        <taxon>Pseudomonadati</taxon>
        <taxon>Pseudomonadota</taxon>
        <taxon>Alphaproteobacteria</taxon>
        <taxon>Hyphomicrobiales</taxon>
        <taxon>Nitrobacteraceae</taxon>
        <taxon>Bradyrhizobium</taxon>
    </lineage>
</organism>
<gene>
    <name evidence="2" type="ORF">ABH992_000359</name>
    <name evidence="3" type="ORF">GA0061099_1004170</name>
</gene>
<evidence type="ECO:0000313" key="2">
    <source>
        <dbReference type="EMBL" id="MEY9467960.1"/>
    </source>
</evidence>
<keyword evidence="1" id="KW-0472">Membrane</keyword>
<evidence type="ECO:0000313" key="5">
    <source>
        <dbReference type="Proteomes" id="UP001565474"/>
    </source>
</evidence>
<protein>
    <submittedName>
        <fullName evidence="2">Fatty acid desaturase</fullName>
    </submittedName>
</protein>
<reference evidence="2 5" key="2">
    <citation type="submission" date="2024-07" db="EMBL/GenBank/DDBJ databases">
        <title>Genomic Encyclopedia of Type Strains, Phase V (KMG-V): Genome sequencing to study the core and pangenomes of soil and plant-associated prokaryotes.</title>
        <authorList>
            <person name="Whitman W."/>
        </authorList>
    </citation>
    <scope>NUCLEOTIDE SEQUENCE [LARGE SCALE GENOMIC DNA]</scope>
    <source>
        <strain evidence="2 5">USDA 222</strain>
    </source>
</reference>
<accession>A0A1C3VL40</accession>
<dbReference type="GeneID" id="93176590"/>
<dbReference type="RefSeq" id="WP_036001583.1">
    <property type="nucleotide sequence ID" value="NZ_CP104173.1"/>
</dbReference>
<evidence type="ECO:0000256" key="1">
    <source>
        <dbReference type="SAM" id="Phobius"/>
    </source>
</evidence>
<keyword evidence="1" id="KW-1133">Transmembrane helix</keyword>
<evidence type="ECO:0000313" key="4">
    <source>
        <dbReference type="Proteomes" id="UP000183174"/>
    </source>
</evidence>
<proteinExistence type="predicted"/>
<evidence type="ECO:0000313" key="3">
    <source>
        <dbReference type="EMBL" id="SCB28550.1"/>
    </source>
</evidence>
<dbReference type="AlphaFoldDB" id="A0A1C3VL40"/>
<dbReference type="EMBL" id="JBGBZN010000002">
    <property type="protein sequence ID" value="MEY9467960.1"/>
    <property type="molecule type" value="Genomic_DNA"/>
</dbReference>
<dbReference type="EMBL" id="FMAE01000004">
    <property type="protein sequence ID" value="SCB28550.1"/>
    <property type="molecule type" value="Genomic_DNA"/>
</dbReference>